<gene>
    <name evidence="1" type="ORF">AGR7C_Lc140210</name>
</gene>
<accession>A0A1S7RC17</accession>
<reference evidence="1 2" key="1">
    <citation type="submission" date="2016-01" db="EMBL/GenBank/DDBJ databases">
        <authorList>
            <person name="Oliw E.H."/>
        </authorList>
    </citation>
    <scope>NUCLEOTIDE SEQUENCE [LARGE SCALE GENOMIC DNA]</scope>
    <source>
        <strain evidence="1 2">Zutra 3-1</strain>
    </source>
</reference>
<evidence type="ECO:0000313" key="2">
    <source>
        <dbReference type="Proteomes" id="UP000191987"/>
    </source>
</evidence>
<dbReference type="Proteomes" id="UP000191987">
    <property type="component" value="Unassembled WGS sequence"/>
</dbReference>
<sequence length="56" mass="6219">MNRRPVFRWASPGDLLAGAITHLGRQREAKLSSDAGFDPAHTQFSVRLRKFAGARP</sequence>
<proteinExistence type="predicted"/>
<evidence type="ECO:0000313" key="1">
    <source>
        <dbReference type="EMBL" id="CUX50287.1"/>
    </source>
</evidence>
<dbReference type="AlphaFoldDB" id="A0A1S7RC17"/>
<protein>
    <submittedName>
        <fullName evidence="1">Uncharacterized protein</fullName>
    </submittedName>
</protein>
<organism evidence="1 2">
    <name type="scientific">Agrobacterium deltaense Zutra 3/1</name>
    <dbReference type="NCBI Taxonomy" id="1183427"/>
    <lineage>
        <taxon>Bacteria</taxon>
        <taxon>Pseudomonadati</taxon>
        <taxon>Pseudomonadota</taxon>
        <taxon>Alphaproteobacteria</taxon>
        <taxon>Hyphomicrobiales</taxon>
        <taxon>Rhizobiaceae</taxon>
        <taxon>Rhizobium/Agrobacterium group</taxon>
        <taxon>Agrobacterium</taxon>
    </lineage>
</organism>
<name>A0A1S7RC17_9HYPH</name>
<dbReference type="EMBL" id="FBWG01000032">
    <property type="protein sequence ID" value="CUX50287.1"/>
    <property type="molecule type" value="Genomic_DNA"/>
</dbReference>